<organism evidence="2 3">
    <name type="scientific">Basidiobolus ranarum</name>
    <dbReference type="NCBI Taxonomy" id="34480"/>
    <lineage>
        <taxon>Eukaryota</taxon>
        <taxon>Fungi</taxon>
        <taxon>Fungi incertae sedis</taxon>
        <taxon>Zoopagomycota</taxon>
        <taxon>Entomophthoromycotina</taxon>
        <taxon>Basidiobolomycetes</taxon>
        <taxon>Basidiobolales</taxon>
        <taxon>Basidiobolaceae</taxon>
        <taxon>Basidiobolus</taxon>
    </lineage>
</organism>
<dbReference type="EMBL" id="JASJQH010000117">
    <property type="protein sequence ID" value="KAK9766873.1"/>
    <property type="molecule type" value="Genomic_DNA"/>
</dbReference>
<keyword evidence="3" id="KW-1185">Reference proteome</keyword>
<sequence length="98" mass="10634">MSGINPSKDAHDTVSNAYSGGTVGNGSYKGQYDSSRHLNYGQNEGESEENENPFIGIAHTADNNPTRTFQHDFLGSKDGDQVCDIEDKSKLNSSNNHI</sequence>
<gene>
    <name evidence="2" type="ORF">K7432_003733</name>
</gene>
<comment type="caution">
    <text evidence="2">The sequence shown here is derived from an EMBL/GenBank/DDBJ whole genome shotgun (WGS) entry which is preliminary data.</text>
</comment>
<proteinExistence type="predicted"/>
<evidence type="ECO:0000313" key="3">
    <source>
        <dbReference type="Proteomes" id="UP001479436"/>
    </source>
</evidence>
<accession>A0ABR2WZD0</accession>
<feature type="compositionally biased region" description="Basic and acidic residues" evidence="1">
    <location>
        <begin position="74"/>
        <end position="90"/>
    </location>
</feature>
<name>A0ABR2WZD0_9FUNG</name>
<evidence type="ECO:0000256" key="1">
    <source>
        <dbReference type="SAM" id="MobiDB-lite"/>
    </source>
</evidence>
<dbReference type="Proteomes" id="UP001479436">
    <property type="component" value="Unassembled WGS sequence"/>
</dbReference>
<evidence type="ECO:0000313" key="2">
    <source>
        <dbReference type="EMBL" id="KAK9766873.1"/>
    </source>
</evidence>
<reference evidence="2 3" key="1">
    <citation type="submission" date="2023-04" db="EMBL/GenBank/DDBJ databases">
        <title>Genome of Basidiobolus ranarum AG-B5.</title>
        <authorList>
            <person name="Stajich J.E."/>
            <person name="Carter-House D."/>
            <person name="Gryganskyi A."/>
        </authorList>
    </citation>
    <scope>NUCLEOTIDE SEQUENCE [LARGE SCALE GENOMIC DNA]</scope>
    <source>
        <strain evidence="2 3">AG-B5</strain>
    </source>
</reference>
<feature type="region of interest" description="Disordered" evidence="1">
    <location>
        <begin position="1"/>
        <end position="98"/>
    </location>
</feature>
<protein>
    <submittedName>
        <fullName evidence="2">Uncharacterized protein</fullName>
    </submittedName>
</protein>